<dbReference type="RefSeq" id="WP_131331151.1">
    <property type="nucleotide sequence ID" value="NZ_CP044016.1"/>
</dbReference>
<dbReference type="EMBL" id="CP044016">
    <property type="protein sequence ID" value="QES90195.1"/>
    <property type="molecule type" value="Genomic_DNA"/>
</dbReference>
<dbReference type="AlphaFoldDB" id="A0A5P2G3X6"/>
<sequence>MRKRRLGYILIFILLSFVGKAQLVPFQDSASHLYGFQDSTGKIIVTPQYTMAENFSDGRAAVNKGAVVQFQNVNGGKWGFVDSIGTLVIPMDYDFVQPFKDGKARVVKDHKKMLIDKAGNYIDETKVYYIYPNNQPVNWGSKN</sequence>
<dbReference type="PANTHER" id="PTHR37841">
    <property type="entry name" value="GLR2918 PROTEIN"/>
    <property type="match status" value="1"/>
</dbReference>
<evidence type="ECO:0000313" key="2">
    <source>
        <dbReference type="Proteomes" id="UP000292424"/>
    </source>
</evidence>
<protein>
    <submittedName>
        <fullName evidence="1">WG repeat-containing protein</fullName>
    </submittedName>
</protein>
<dbReference type="Proteomes" id="UP000292424">
    <property type="component" value="Chromosome"/>
</dbReference>
<gene>
    <name evidence="1" type="ORF">E0W69_016570</name>
</gene>
<keyword evidence="2" id="KW-1185">Reference proteome</keyword>
<reference evidence="1 2" key="1">
    <citation type="submission" date="2019-09" db="EMBL/GenBank/DDBJ databases">
        <title>Complete genome sequence of Arachidicoccus sp. B3-10 isolated from apple orchard soil.</title>
        <authorList>
            <person name="Kim H.S."/>
            <person name="Han K.-I."/>
            <person name="Suh M.K."/>
            <person name="Lee K.C."/>
            <person name="Eom M.K."/>
            <person name="Kim J.-S."/>
            <person name="Kang S.W."/>
            <person name="Sin Y."/>
            <person name="Lee J.-S."/>
        </authorList>
    </citation>
    <scope>NUCLEOTIDE SEQUENCE [LARGE SCALE GENOMIC DNA]</scope>
    <source>
        <strain evidence="1 2">B3-10</strain>
    </source>
</reference>
<evidence type="ECO:0000313" key="1">
    <source>
        <dbReference type="EMBL" id="QES90195.1"/>
    </source>
</evidence>
<dbReference type="InterPro" id="IPR032774">
    <property type="entry name" value="WG_beta_rep"/>
</dbReference>
<accession>A0A5P2G3X6</accession>
<dbReference type="PANTHER" id="PTHR37841:SF1">
    <property type="entry name" value="DUF3298 DOMAIN-CONTAINING PROTEIN"/>
    <property type="match status" value="1"/>
</dbReference>
<name>A0A5P2G3X6_9BACT</name>
<dbReference type="Pfam" id="PF14903">
    <property type="entry name" value="WG_beta_rep"/>
    <property type="match status" value="2"/>
</dbReference>
<dbReference type="KEGG" id="arac:E0W69_016570"/>
<dbReference type="OrthoDB" id="5464673at2"/>
<organism evidence="1 2">
    <name type="scientific">Rhizosphaericola mali</name>
    <dbReference type="NCBI Taxonomy" id="2545455"/>
    <lineage>
        <taxon>Bacteria</taxon>
        <taxon>Pseudomonadati</taxon>
        <taxon>Bacteroidota</taxon>
        <taxon>Chitinophagia</taxon>
        <taxon>Chitinophagales</taxon>
        <taxon>Chitinophagaceae</taxon>
        <taxon>Rhizosphaericola</taxon>
    </lineage>
</organism>
<proteinExistence type="predicted"/>